<protein>
    <submittedName>
        <fullName evidence="1">Uncharacterized protein</fullName>
    </submittedName>
</protein>
<reference evidence="1 3" key="1">
    <citation type="journal article" date="2014" name="Genome Announc.">
        <title>Draft Genome Sequence of Xylella fastidiosa Pear Leaf Scorch Strain in Taiwan.</title>
        <authorList>
            <person name="Su C.C."/>
            <person name="Deng W.L."/>
            <person name="Jan F.J."/>
            <person name="Chang C.J."/>
            <person name="Huang H."/>
            <person name="Chen J."/>
        </authorList>
    </citation>
    <scope>NUCLEOTIDE SEQUENCE [LARGE SCALE GENOMIC DNA]</scope>
    <source>
        <strain evidence="1 3">PLS229</strain>
    </source>
</reference>
<dbReference type="KEGG" id="xtw:AB672_00620"/>
<name>Z9JGP7_9GAMM</name>
<dbReference type="PATRIC" id="fig|1444770.3.peg.2684"/>
<dbReference type="RefSeq" id="WP_038272374.1">
    <property type="nucleotide sequence ID" value="NZ_CP053627.1"/>
</dbReference>
<accession>Z9JGP7</accession>
<gene>
    <name evidence="1" type="ORF">AF72_11365</name>
    <name evidence="2" type="ORF">LPH55_05380</name>
</gene>
<sequence length="115" mass="12997">MQDRDHALETGQRFNADRSVSLARHLRVHDSGVLRTGYSEQHAVFLVNYSAVNNRYISVYIGADVTVPLNTQHHFRATGAALLFYIPWKNLTAQQCKKCADTLTDAGHISIRWKA</sequence>
<keyword evidence="4" id="KW-1185">Reference proteome</keyword>
<evidence type="ECO:0000313" key="1">
    <source>
        <dbReference type="EMBL" id="EWS77359.1"/>
    </source>
</evidence>
<dbReference type="OrthoDB" id="6510662at2"/>
<dbReference type="EMBL" id="JAJPPU010000002">
    <property type="protein sequence ID" value="MCD8472911.1"/>
    <property type="molecule type" value="Genomic_DNA"/>
</dbReference>
<dbReference type="Proteomes" id="UP000020406">
    <property type="component" value="Unassembled WGS sequence"/>
</dbReference>
<dbReference type="EMBL" id="JDSQ01000022">
    <property type="protein sequence ID" value="EWS77359.1"/>
    <property type="molecule type" value="Genomic_DNA"/>
</dbReference>
<dbReference type="Proteomes" id="UP001430701">
    <property type="component" value="Unassembled WGS sequence"/>
</dbReference>
<evidence type="ECO:0000313" key="3">
    <source>
        <dbReference type="Proteomes" id="UP000020406"/>
    </source>
</evidence>
<dbReference type="GeneID" id="68899780"/>
<dbReference type="AlphaFoldDB" id="Z9JGP7"/>
<dbReference type="eggNOG" id="COG5563">
    <property type="taxonomic scope" value="Bacteria"/>
</dbReference>
<comment type="caution">
    <text evidence="1">The sequence shown here is derived from an EMBL/GenBank/DDBJ whole genome shotgun (WGS) entry which is preliminary data.</text>
</comment>
<evidence type="ECO:0000313" key="2">
    <source>
        <dbReference type="EMBL" id="MCD8472911.1"/>
    </source>
</evidence>
<organism evidence="1 3">
    <name type="scientific">Xylella taiwanensis</name>
    <dbReference type="NCBI Taxonomy" id="1444770"/>
    <lineage>
        <taxon>Bacteria</taxon>
        <taxon>Pseudomonadati</taxon>
        <taxon>Pseudomonadota</taxon>
        <taxon>Gammaproteobacteria</taxon>
        <taxon>Lysobacterales</taxon>
        <taxon>Lysobacteraceae</taxon>
        <taxon>Xylella</taxon>
    </lineage>
</organism>
<evidence type="ECO:0000313" key="4">
    <source>
        <dbReference type="Proteomes" id="UP001430701"/>
    </source>
</evidence>
<reference evidence="2" key="2">
    <citation type="submission" date="2021-11" db="EMBL/GenBank/DDBJ databases">
        <title>Genome sequence of Xylella taiwanensis PLS432.</title>
        <authorList>
            <person name="Weng L.-W."/>
            <person name="Su C.-C."/>
            <person name="Tsai C.-W."/>
            <person name="Kuo C.-H."/>
        </authorList>
    </citation>
    <scope>NUCLEOTIDE SEQUENCE</scope>
    <source>
        <strain evidence="2">PLS432</strain>
    </source>
</reference>
<proteinExistence type="predicted"/>